<evidence type="ECO:0000256" key="1">
    <source>
        <dbReference type="SAM" id="MobiDB-lite"/>
    </source>
</evidence>
<feature type="compositionally biased region" description="Low complexity" evidence="1">
    <location>
        <begin position="181"/>
        <end position="194"/>
    </location>
</feature>
<feature type="region of interest" description="Disordered" evidence="1">
    <location>
        <begin position="624"/>
        <end position="689"/>
    </location>
</feature>
<proteinExistence type="predicted"/>
<feature type="region of interest" description="Disordered" evidence="1">
    <location>
        <begin position="320"/>
        <end position="532"/>
    </location>
</feature>
<feature type="compositionally biased region" description="Low complexity" evidence="1">
    <location>
        <begin position="679"/>
        <end position="689"/>
    </location>
</feature>
<gene>
    <name evidence="2" type="ORF">BGW38_005389</name>
</gene>
<feature type="compositionally biased region" description="Polar residues" evidence="1">
    <location>
        <begin position="450"/>
        <end position="461"/>
    </location>
</feature>
<dbReference type="AlphaFoldDB" id="A0A9P6KBF0"/>
<feature type="compositionally biased region" description="Polar residues" evidence="1">
    <location>
        <begin position="397"/>
        <end position="409"/>
    </location>
</feature>
<reference evidence="2" key="1">
    <citation type="journal article" date="2020" name="Fungal Divers.">
        <title>Resolving the Mortierellaceae phylogeny through synthesis of multi-gene phylogenetics and phylogenomics.</title>
        <authorList>
            <person name="Vandepol N."/>
            <person name="Liber J."/>
            <person name="Desiro A."/>
            <person name="Na H."/>
            <person name="Kennedy M."/>
            <person name="Barry K."/>
            <person name="Grigoriev I.V."/>
            <person name="Miller A.N."/>
            <person name="O'Donnell K."/>
            <person name="Stajich J.E."/>
            <person name="Bonito G."/>
        </authorList>
    </citation>
    <scope>NUCLEOTIDE SEQUENCE</scope>
    <source>
        <strain evidence="2">KOD1015</strain>
    </source>
</reference>
<dbReference type="GO" id="GO:1902412">
    <property type="term" value="P:regulation of mitotic cytokinesis"/>
    <property type="evidence" value="ECO:0007669"/>
    <property type="project" value="InterPro"/>
</dbReference>
<feature type="region of interest" description="Disordered" evidence="1">
    <location>
        <begin position="815"/>
        <end position="880"/>
    </location>
</feature>
<evidence type="ECO:0000313" key="3">
    <source>
        <dbReference type="Proteomes" id="UP000780801"/>
    </source>
</evidence>
<organism evidence="2 3">
    <name type="scientific">Lunasporangiospora selenospora</name>
    <dbReference type="NCBI Taxonomy" id="979761"/>
    <lineage>
        <taxon>Eukaryota</taxon>
        <taxon>Fungi</taxon>
        <taxon>Fungi incertae sedis</taxon>
        <taxon>Mucoromycota</taxon>
        <taxon>Mortierellomycotina</taxon>
        <taxon>Mortierellomycetes</taxon>
        <taxon>Mortierellales</taxon>
        <taxon>Mortierellaceae</taxon>
        <taxon>Lunasporangiospora</taxon>
    </lineage>
</organism>
<accession>A0A9P6KBF0</accession>
<feature type="compositionally biased region" description="Basic and acidic residues" evidence="1">
    <location>
        <begin position="373"/>
        <end position="386"/>
    </location>
</feature>
<feature type="region of interest" description="Disordered" evidence="1">
    <location>
        <begin position="703"/>
        <end position="803"/>
    </location>
</feature>
<dbReference type="Pfam" id="PF20162">
    <property type="entry name" value="Etd1"/>
    <property type="match status" value="1"/>
</dbReference>
<protein>
    <submittedName>
        <fullName evidence="2">Uncharacterized protein</fullName>
    </submittedName>
</protein>
<feature type="compositionally biased region" description="Low complexity" evidence="1">
    <location>
        <begin position="630"/>
        <end position="661"/>
    </location>
</feature>
<feature type="non-terminal residue" evidence="2">
    <location>
        <position position="1"/>
    </location>
</feature>
<dbReference type="EMBL" id="JAABOA010003416">
    <property type="protein sequence ID" value="KAF9578696.1"/>
    <property type="molecule type" value="Genomic_DNA"/>
</dbReference>
<dbReference type="GO" id="GO:0005096">
    <property type="term" value="F:GTPase activator activity"/>
    <property type="evidence" value="ECO:0007669"/>
    <property type="project" value="InterPro"/>
</dbReference>
<dbReference type="OrthoDB" id="5400650at2759"/>
<dbReference type="Proteomes" id="UP000780801">
    <property type="component" value="Unassembled WGS sequence"/>
</dbReference>
<feature type="region of interest" description="Disordered" evidence="1">
    <location>
        <begin position="180"/>
        <end position="237"/>
    </location>
</feature>
<comment type="caution">
    <text evidence="2">The sequence shown here is derived from an EMBL/GenBank/DDBJ whole genome shotgun (WGS) entry which is preliminary data.</text>
</comment>
<name>A0A9P6KBF0_9FUNG</name>
<feature type="compositionally biased region" description="Acidic residues" evidence="1">
    <location>
        <begin position="852"/>
        <end position="873"/>
    </location>
</feature>
<dbReference type="InterPro" id="IPR045342">
    <property type="entry name" value="Etd1"/>
</dbReference>
<feature type="compositionally biased region" description="Acidic residues" evidence="1">
    <location>
        <begin position="438"/>
        <end position="449"/>
    </location>
</feature>
<feature type="compositionally biased region" description="Polar residues" evidence="1">
    <location>
        <begin position="345"/>
        <end position="362"/>
    </location>
</feature>
<feature type="compositionally biased region" description="Polar residues" evidence="1">
    <location>
        <begin position="712"/>
        <end position="730"/>
    </location>
</feature>
<evidence type="ECO:0000313" key="2">
    <source>
        <dbReference type="EMBL" id="KAF9578696.1"/>
    </source>
</evidence>
<feature type="region of interest" description="Disordered" evidence="1">
    <location>
        <begin position="139"/>
        <end position="163"/>
    </location>
</feature>
<feature type="compositionally biased region" description="Basic residues" evidence="1">
    <location>
        <begin position="754"/>
        <end position="773"/>
    </location>
</feature>
<feature type="compositionally biased region" description="Basic and acidic residues" evidence="1">
    <location>
        <begin position="821"/>
        <end position="839"/>
    </location>
</feature>
<sequence length="967" mass="106674">MVPYLFHYFTPSEMPLSSSPPRRDPFVSSIQKLVFASGAVATASTLGRVFGRLLPAKETIQCSPSNCSQQHIALSQAQSPSHAYHQQCPIHKRFRLFRQRPRRCPVHGSSSSAPNYILSPTTIHPFVVLPEKILPDPHEDVLVRGPNSNNATIPQSPSTSSRLSSYSTVSLAMSLSSFTLGSDSEGGSSSSGWSSKRKKKKKQSKDQQPSRCLCYLDPSLDQQSPDQRPDPYTSLTWYPKTHQKESSRLKRIWNDSGIFHRSKSPAISSATMPAPSSRRWISQHRAESHGYDVQSTSATAPHLSASNVHLDRPGMAIRTSLSGTDISDEGNHTLTDVEDDDDHSSYQAAASSANTARVSFQDHTAAAHRRTTNLRDDLRKISRHQAELNQQGGGGVSSAQEPHLRSSQPPQIPKRTHSLRQGNAETSQFADGSKMVEGEEEEEDEDWDIQSDSGAPSSSPMYSAGAREPASYSTVNLPLTPPGSMFSNHRAHLKRPSNSNIGSGGRGSRQRCLSLPSDTKHPGLLKIPSGPSENWDEDFDIDSAGINVPSQVTETQDALQENIFFIRDFALHIKYLKVIRASLRVASTSLKAKNPKKHYDLSKMFQRDWEQAEVIIDLGEIAQTSTDAGPSSTSSPSTTTSPTTTTPPRSFPAQPSSPSSPTRDGPVAPIPLSHKTRTESTSSTLTGSTLVASPRSDVFLDGVQKEDLEDYSPSSGRKSNSGVKISNSSPAGFGLCTSAMSVENGLDPGPSSPKMHHHPHHHNHHHQHHHHQYSHAASEKRRKHQSLPVPKSNSVMPLHGDPTLDIDASFHRYQRHHPRHAKELPVQHETRGSVEGKAKGRDHRHRHLNENGNDENEEDEEEEEEEEEDDDGYESFGYNDGPVGVITPIPSDRHMQVLKDILMEGLGKDVARQYMFKCGEQDHVRFTVEVIPGLLDHLKILQQRLVDQLQQIAVLVKEVLEDEEDGE</sequence>
<feature type="compositionally biased region" description="Polar residues" evidence="1">
    <location>
        <begin position="146"/>
        <end position="155"/>
    </location>
</feature>
<keyword evidence="3" id="KW-1185">Reference proteome</keyword>
<feature type="compositionally biased region" description="Polar residues" evidence="1">
    <location>
        <begin position="419"/>
        <end position="430"/>
    </location>
</feature>